<evidence type="ECO:0000313" key="2">
    <source>
        <dbReference type="EMBL" id="TAX63230.1"/>
    </source>
</evidence>
<protein>
    <submittedName>
        <fullName evidence="2">Uncharacterized protein</fullName>
    </submittedName>
</protein>
<dbReference type="Proteomes" id="UP000291659">
    <property type="component" value="Unassembled WGS sequence"/>
</dbReference>
<keyword evidence="1" id="KW-1133">Transmembrane helix</keyword>
<dbReference type="EMBL" id="SIOX01000019">
    <property type="protein sequence ID" value="TAX63230.1"/>
    <property type="molecule type" value="Genomic_DNA"/>
</dbReference>
<gene>
    <name evidence="2" type="ORF">ELH98_38855</name>
</gene>
<accession>A0ABY1WW63</accession>
<dbReference type="RefSeq" id="WP_130763126.1">
    <property type="nucleotide sequence ID" value="NZ_SILL01000001.1"/>
</dbReference>
<keyword evidence="1" id="KW-0472">Membrane</keyword>
<evidence type="ECO:0000313" key="3">
    <source>
        <dbReference type="Proteomes" id="UP000291659"/>
    </source>
</evidence>
<feature type="transmembrane region" description="Helical" evidence="1">
    <location>
        <begin position="98"/>
        <end position="119"/>
    </location>
</feature>
<sequence>MSIWMGKAVALYNLAVSLAAFLLVRKIYFAATHIDIDGPFANCGASYLTSGVLWLSMATLSVLMHTAVGYFYYSGNGQGPYGPLATARRGKAPPRRRIVPYVANFAVIASIVFAGAMTFPKCRTPERSVLGNQHDLFQQAGISI</sequence>
<comment type="caution">
    <text evidence="2">The sequence shown here is derived from an EMBL/GenBank/DDBJ whole genome shotgun (WGS) entry which is preliminary data.</text>
</comment>
<proteinExistence type="predicted"/>
<name>A0ABY1WW63_9HYPH</name>
<reference evidence="2 3" key="1">
    <citation type="submission" date="2019-02" db="EMBL/GenBank/DDBJ databases">
        <title>The genomic architecture of introgression among sibling species of bacteria.</title>
        <authorList>
            <person name="Cavassim M.I.A."/>
            <person name="Moeskjaer S."/>
            <person name="Moslemi C."/>
            <person name="Fields B."/>
            <person name="Bachmann A."/>
            <person name="Vilhjalmsson B."/>
            <person name="Schierup M.H."/>
            <person name="Young J.P.W."/>
            <person name="Andersen S.U."/>
        </authorList>
    </citation>
    <scope>NUCLEOTIDE SEQUENCE [LARGE SCALE GENOMIC DNA]</scope>
    <source>
        <strain evidence="2 3">SM141A</strain>
    </source>
</reference>
<organism evidence="2 3">
    <name type="scientific">Rhizobium ruizarguesonis</name>
    <dbReference type="NCBI Taxonomy" id="2081791"/>
    <lineage>
        <taxon>Bacteria</taxon>
        <taxon>Pseudomonadati</taxon>
        <taxon>Pseudomonadota</taxon>
        <taxon>Alphaproteobacteria</taxon>
        <taxon>Hyphomicrobiales</taxon>
        <taxon>Rhizobiaceae</taxon>
        <taxon>Rhizobium/Agrobacterium group</taxon>
        <taxon>Rhizobium</taxon>
    </lineage>
</organism>
<feature type="transmembrane region" description="Helical" evidence="1">
    <location>
        <begin position="53"/>
        <end position="73"/>
    </location>
</feature>
<keyword evidence="1" id="KW-0812">Transmembrane</keyword>
<evidence type="ECO:0000256" key="1">
    <source>
        <dbReference type="SAM" id="Phobius"/>
    </source>
</evidence>
<keyword evidence="3" id="KW-1185">Reference proteome</keyword>